<dbReference type="AlphaFoldDB" id="A0AAP3CKN2"/>
<evidence type="ECO:0000313" key="1">
    <source>
        <dbReference type="EMBL" id="MCY8317265.1"/>
    </source>
</evidence>
<accession>A0AAP3CKN2</accession>
<dbReference type="Proteomes" id="UP001067121">
    <property type="component" value="Unassembled WGS sequence"/>
</dbReference>
<reference evidence="1" key="1">
    <citation type="submission" date="2022-02" db="EMBL/GenBank/DDBJ databases">
        <title>Crop Bioprotection Bacillus Genome Sequencing.</title>
        <authorList>
            <person name="Dunlap C."/>
        </authorList>
    </citation>
    <scope>NUCLEOTIDE SEQUENCE</scope>
    <source>
        <strain evidence="1">98-1</strain>
    </source>
</reference>
<name>A0AAP3CKN2_BACVA</name>
<organism evidence="1 2">
    <name type="scientific">Bacillus vallismortis</name>
    <dbReference type="NCBI Taxonomy" id="72361"/>
    <lineage>
        <taxon>Bacteria</taxon>
        <taxon>Bacillati</taxon>
        <taxon>Bacillota</taxon>
        <taxon>Bacilli</taxon>
        <taxon>Bacillales</taxon>
        <taxon>Bacillaceae</taxon>
        <taxon>Bacillus</taxon>
    </lineage>
</organism>
<dbReference type="EMBL" id="JALAOH010000025">
    <property type="protein sequence ID" value="MCY8317265.1"/>
    <property type="molecule type" value="Genomic_DNA"/>
</dbReference>
<gene>
    <name evidence="1" type="ORF">MOC71_11080</name>
</gene>
<evidence type="ECO:0000313" key="2">
    <source>
        <dbReference type="Proteomes" id="UP001067121"/>
    </source>
</evidence>
<comment type="caution">
    <text evidence="1">The sequence shown here is derived from an EMBL/GenBank/DDBJ whole genome shotgun (WGS) entry which is preliminary data.</text>
</comment>
<dbReference type="RefSeq" id="WP_268522573.1">
    <property type="nucleotide sequence ID" value="NZ_JALAKO010000012.1"/>
</dbReference>
<sequence>MANELNISGVSPILLQHIKKWRLYRETDRDAIYTIELAAVYHSRTIVVLFKDVSAVTIRDMETLSDLSDGLLHIEMQPQGMYLVEEWEEQTFRFYCRQYEVTEVE</sequence>
<proteinExistence type="predicted"/>
<evidence type="ECO:0008006" key="3">
    <source>
        <dbReference type="Google" id="ProtNLM"/>
    </source>
</evidence>
<protein>
    <recommendedName>
        <fullName evidence="3">DUF960 domain-containing protein</fullName>
    </recommendedName>
</protein>